<sequence>MDTSKEVEGGGNNNKKKTKKKQQKHENEAVKGGGGDSIRKGRSCIGYHYFSSSLKSSNGKPRCFGIPRTLQQASMGCKSY</sequence>
<dbReference type="EMBL" id="JAJSOW010000105">
    <property type="protein sequence ID" value="KAI9165878.1"/>
    <property type="molecule type" value="Genomic_DNA"/>
</dbReference>
<feature type="domain" description="DUF8204" evidence="2">
    <location>
        <begin position="40"/>
        <end position="73"/>
    </location>
</feature>
<organism evidence="3 4">
    <name type="scientific">Acer negundo</name>
    <name type="common">Box elder</name>
    <dbReference type="NCBI Taxonomy" id="4023"/>
    <lineage>
        <taxon>Eukaryota</taxon>
        <taxon>Viridiplantae</taxon>
        <taxon>Streptophyta</taxon>
        <taxon>Embryophyta</taxon>
        <taxon>Tracheophyta</taxon>
        <taxon>Spermatophyta</taxon>
        <taxon>Magnoliopsida</taxon>
        <taxon>eudicotyledons</taxon>
        <taxon>Gunneridae</taxon>
        <taxon>Pentapetalae</taxon>
        <taxon>rosids</taxon>
        <taxon>malvids</taxon>
        <taxon>Sapindales</taxon>
        <taxon>Sapindaceae</taxon>
        <taxon>Hippocastanoideae</taxon>
        <taxon>Acereae</taxon>
        <taxon>Acer</taxon>
    </lineage>
</organism>
<proteinExistence type="predicted"/>
<reference evidence="3" key="2">
    <citation type="submission" date="2023-02" db="EMBL/GenBank/DDBJ databases">
        <authorList>
            <person name="Swenson N.G."/>
            <person name="Wegrzyn J.L."/>
            <person name="Mcevoy S.L."/>
        </authorList>
    </citation>
    <scope>NUCLEOTIDE SEQUENCE</scope>
    <source>
        <strain evidence="3">91603</strain>
        <tissue evidence="3">Leaf</tissue>
    </source>
</reference>
<name>A0AAD5IK36_ACENE</name>
<evidence type="ECO:0000259" key="2">
    <source>
        <dbReference type="Pfam" id="PF26631"/>
    </source>
</evidence>
<gene>
    <name evidence="3" type="ORF">LWI28_022203</name>
</gene>
<keyword evidence="4" id="KW-1185">Reference proteome</keyword>
<evidence type="ECO:0000313" key="4">
    <source>
        <dbReference type="Proteomes" id="UP001064489"/>
    </source>
</evidence>
<reference evidence="3" key="1">
    <citation type="journal article" date="2022" name="Plant J.">
        <title>Strategies of tolerance reflected in two North American maple genomes.</title>
        <authorList>
            <person name="McEvoy S.L."/>
            <person name="Sezen U.U."/>
            <person name="Trouern-Trend A."/>
            <person name="McMahon S.M."/>
            <person name="Schaberg P.G."/>
            <person name="Yang J."/>
            <person name="Wegrzyn J.L."/>
            <person name="Swenson N.G."/>
        </authorList>
    </citation>
    <scope>NUCLEOTIDE SEQUENCE</scope>
    <source>
        <strain evidence="3">91603</strain>
    </source>
</reference>
<dbReference type="AlphaFoldDB" id="A0AAD5IK36"/>
<feature type="compositionally biased region" description="Basic residues" evidence="1">
    <location>
        <begin position="14"/>
        <end position="23"/>
    </location>
</feature>
<comment type="caution">
    <text evidence="3">The sequence shown here is derived from an EMBL/GenBank/DDBJ whole genome shotgun (WGS) entry which is preliminary data.</text>
</comment>
<protein>
    <recommendedName>
        <fullName evidence="2">DUF8204 domain-containing protein</fullName>
    </recommendedName>
</protein>
<feature type="region of interest" description="Disordered" evidence="1">
    <location>
        <begin position="1"/>
        <end position="41"/>
    </location>
</feature>
<accession>A0AAD5IK36</accession>
<dbReference type="Proteomes" id="UP001064489">
    <property type="component" value="Chromosome 10"/>
</dbReference>
<dbReference type="InterPro" id="IPR058517">
    <property type="entry name" value="DUF8204"/>
</dbReference>
<dbReference type="Pfam" id="PF26631">
    <property type="entry name" value="DUF8204"/>
    <property type="match status" value="1"/>
</dbReference>
<evidence type="ECO:0000313" key="3">
    <source>
        <dbReference type="EMBL" id="KAI9165878.1"/>
    </source>
</evidence>
<evidence type="ECO:0000256" key="1">
    <source>
        <dbReference type="SAM" id="MobiDB-lite"/>
    </source>
</evidence>